<dbReference type="InterPro" id="IPR013767">
    <property type="entry name" value="PAS_fold"/>
</dbReference>
<dbReference type="NCBIfam" id="TIGR00254">
    <property type="entry name" value="GGDEF"/>
    <property type="match status" value="1"/>
</dbReference>
<dbReference type="Pfam" id="PF00989">
    <property type="entry name" value="PAS"/>
    <property type="match status" value="1"/>
</dbReference>
<dbReference type="InterPro" id="IPR029787">
    <property type="entry name" value="Nucleotide_cyclase"/>
</dbReference>
<dbReference type="SMART" id="SM00267">
    <property type="entry name" value="GGDEF"/>
    <property type="match status" value="1"/>
</dbReference>
<dbReference type="PROSITE" id="PS50883">
    <property type="entry name" value="EAL"/>
    <property type="match status" value="1"/>
</dbReference>
<dbReference type="GO" id="GO:0006355">
    <property type="term" value="P:regulation of DNA-templated transcription"/>
    <property type="evidence" value="ECO:0007669"/>
    <property type="project" value="InterPro"/>
</dbReference>
<dbReference type="InterPro" id="IPR052155">
    <property type="entry name" value="Biofilm_reg_signaling"/>
</dbReference>
<dbReference type="InterPro" id="IPR000160">
    <property type="entry name" value="GGDEF_dom"/>
</dbReference>
<dbReference type="PANTHER" id="PTHR44757">
    <property type="entry name" value="DIGUANYLATE CYCLASE DGCP"/>
    <property type="match status" value="1"/>
</dbReference>
<feature type="domain" description="GGDEF" evidence="3">
    <location>
        <begin position="357"/>
        <end position="490"/>
    </location>
</feature>
<dbReference type="CDD" id="cd01948">
    <property type="entry name" value="EAL"/>
    <property type="match status" value="1"/>
</dbReference>
<dbReference type="PANTHER" id="PTHR44757:SF2">
    <property type="entry name" value="BIOFILM ARCHITECTURE MAINTENANCE PROTEIN MBAA"/>
    <property type="match status" value="1"/>
</dbReference>
<dbReference type="Pfam" id="PF00563">
    <property type="entry name" value="EAL"/>
    <property type="match status" value="1"/>
</dbReference>
<dbReference type="OrthoDB" id="9814202at2"/>
<feature type="transmembrane region" description="Helical" evidence="1">
    <location>
        <begin position="25"/>
        <end position="42"/>
    </location>
</feature>
<accession>A0A369W8I7</accession>
<dbReference type="Gene3D" id="3.20.20.450">
    <property type="entry name" value="EAL domain"/>
    <property type="match status" value="1"/>
</dbReference>
<dbReference type="SUPFAM" id="SSF55073">
    <property type="entry name" value="Nucleotide cyclase"/>
    <property type="match status" value="1"/>
</dbReference>
<dbReference type="InterPro" id="IPR001633">
    <property type="entry name" value="EAL_dom"/>
</dbReference>
<dbReference type="Pfam" id="PF00990">
    <property type="entry name" value="GGDEF"/>
    <property type="match status" value="1"/>
</dbReference>
<evidence type="ECO:0000256" key="1">
    <source>
        <dbReference type="SAM" id="Phobius"/>
    </source>
</evidence>
<feature type="transmembrane region" description="Helical" evidence="1">
    <location>
        <begin position="91"/>
        <end position="113"/>
    </location>
</feature>
<evidence type="ECO:0000313" key="4">
    <source>
        <dbReference type="EMBL" id="RDE09670.1"/>
    </source>
</evidence>
<comment type="caution">
    <text evidence="4">The sequence shown here is derived from an EMBL/GenBank/DDBJ whole genome shotgun (WGS) entry which is preliminary data.</text>
</comment>
<evidence type="ECO:0000259" key="2">
    <source>
        <dbReference type="PROSITE" id="PS50883"/>
    </source>
</evidence>
<gene>
    <name evidence="4" type="ORF">DVH29_05805</name>
</gene>
<dbReference type="RefSeq" id="WP_114645216.1">
    <property type="nucleotide sequence ID" value="NZ_QQNH01000005.1"/>
</dbReference>
<feature type="transmembrane region" description="Helical" evidence="1">
    <location>
        <begin position="119"/>
        <end position="143"/>
    </location>
</feature>
<dbReference type="PROSITE" id="PS50887">
    <property type="entry name" value="GGDEF"/>
    <property type="match status" value="1"/>
</dbReference>
<dbReference type="Gene3D" id="3.30.450.20">
    <property type="entry name" value="PAS domain"/>
    <property type="match status" value="1"/>
</dbReference>
<dbReference type="SUPFAM" id="SSF141868">
    <property type="entry name" value="EAL domain-like"/>
    <property type="match status" value="1"/>
</dbReference>
<keyword evidence="1" id="KW-0812">Transmembrane</keyword>
<organism evidence="4 5">
    <name type="scientific">Pelagibacterium lacus</name>
    <dbReference type="NCBI Taxonomy" id="2282655"/>
    <lineage>
        <taxon>Bacteria</taxon>
        <taxon>Pseudomonadati</taxon>
        <taxon>Pseudomonadota</taxon>
        <taxon>Alphaproteobacteria</taxon>
        <taxon>Hyphomicrobiales</taxon>
        <taxon>Devosiaceae</taxon>
        <taxon>Pelagibacterium</taxon>
    </lineage>
</organism>
<keyword evidence="5" id="KW-1185">Reference proteome</keyword>
<dbReference type="SMART" id="SM00052">
    <property type="entry name" value="EAL"/>
    <property type="match status" value="1"/>
</dbReference>
<name>A0A369W8I7_9HYPH</name>
<dbReference type="EMBL" id="QQNH01000005">
    <property type="protein sequence ID" value="RDE09670.1"/>
    <property type="molecule type" value="Genomic_DNA"/>
</dbReference>
<dbReference type="AlphaFoldDB" id="A0A369W8I7"/>
<keyword evidence="1" id="KW-1133">Transmembrane helix</keyword>
<sequence length="769" mass="84337">MPNSRSLPTLDYVSIVASLYKDKRAMLVGMGATVIAVMLAAVKTGAPVLFALAVVFVVSTGFRYFNVLSFERNRPAADDREAAQYWEKRQMVHSTWTAVLYGMWCFVTLIFVRDPFAELVAISVSVAAMIGVCTRTFGIGRIVTAQMIGISTPIALGLVLGGDIFHMTLATLLVPLIVSFRFLAADVRDMLLTAVHERVASDRLAEQLDTALETMQHGLCMLDENGVIALANVQSRQTFAGVAEGSWVGRTFADLLDEAIARRALPRQTAERLNRMIASRAGGKIVMKLSGDYHCEVTVSSRGNRTVLLFENVTARIRAQERINFMARYDGLTGLPNRAHFAELVDVDLASRQRTPGTVLLAILDLDDFKHVNDTLGHLAGDAVLTEVALRIQTVMNRQSRIGRFGGDEFVLYRSEAVDEASARAEAAAIIKALSRPFVVNGERLDMRASIGFVVRAADGLALDDLISRADLALYNAKAQGKGRIQTFEDSMDADYRYRQRLKADLADAIAQNQLSLVYQPQIDLSTRRIAGCEALARWTHPELGPIRPDIFIGLAEEVGLVSAITRWVLRTAADECAQWVEPVTVSVNVSGRDLRGEGLRRDIEDALASSGLEPSRLEIEVTETALIEERSVAASRLKALAERGIGIALDDFGTGYSSLSYLNEMPFSKLKIDRSFLADIETNPRSLGLMANVARLGRDLELVVTAEGVETEEQLALIARHTEVDQIQGFLFGLPLPAAEIRELIEKMSKTGAPMSGQNWKKPVLVAR</sequence>
<dbReference type="InterPro" id="IPR043128">
    <property type="entry name" value="Rev_trsase/Diguanyl_cyclase"/>
</dbReference>
<dbReference type="InterPro" id="IPR035919">
    <property type="entry name" value="EAL_sf"/>
</dbReference>
<keyword evidence="1" id="KW-0472">Membrane</keyword>
<feature type="transmembrane region" description="Helical" evidence="1">
    <location>
        <begin position="155"/>
        <end position="178"/>
    </location>
</feature>
<feature type="transmembrane region" description="Helical" evidence="1">
    <location>
        <begin position="48"/>
        <end position="70"/>
    </location>
</feature>
<dbReference type="Gene3D" id="3.30.70.270">
    <property type="match status" value="1"/>
</dbReference>
<protein>
    <submittedName>
        <fullName evidence="4">EAL domain-containing protein</fullName>
    </submittedName>
</protein>
<feature type="domain" description="EAL" evidence="2">
    <location>
        <begin position="499"/>
        <end position="750"/>
    </location>
</feature>
<evidence type="ECO:0000313" key="5">
    <source>
        <dbReference type="Proteomes" id="UP000253759"/>
    </source>
</evidence>
<evidence type="ECO:0000259" key="3">
    <source>
        <dbReference type="PROSITE" id="PS50887"/>
    </source>
</evidence>
<dbReference type="CDD" id="cd01949">
    <property type="entry name" value="GGDEF"/>
    <property type="match status" value="1"/>
</dbReference>
<dbReference type="Proteomes" id="UP000253759">
    <property type="component" value="Unassembled WGS sequence"/>
</dbReference>
<proteinExistence type="predicted"/>
<reference evidence="5" key="1">
    <citation type="submission" date="2018-07" db="EMBL/GenBank/DDBJ databases">
        <authorList>
            <person name="Liu B.-T."/>
            <person name="Du Z."/>
        </authorList>
    </citation>
    <scope>NUCLEOTIDE SEQUENCE [LARGE SCALE GENOMIC DNA]</scope>
    <source>
        <strain evidence="5">XYN52</strain>
    </source>
</reference>